<sequence>MRRLAVIAAGFCLLAGPAAAETVERTVKVNTRAGIGGFLGYEVDTCYPSAIPTVTVRDRPANGNIQILPHEQVLGKDSLCPGTKVRGLAFVYTPNKGFRGADELTLDVPWHSTDSGPETIRSYTFRIRVE</sequence>
<evidence type="ECO:0000313" key="3">
    <source>
        <dbReference type="Proteomes" id="UP000321085"/>
    </source>
</evidence>
<dbReference type="RefSeq" id="WP_114185242.1">
    <property type="nucleotide sequence ID" value="NZ_BJYU01000006.1"/>
</dbReference>
<keyword evidence="1" id="KW-0732">Signal</keyword>
<evidence type="ECO:0000256" key="1">
    <source>
        <dbReference type="SAM" id="SignalP"/>
    </source>
</evidence>
<dbReference type="Proteomes" id="UP000321085">
    <property type="component" value="Unassembled WGS sequence"/>
</dbReference>
<organism evidence="2 3">
    <name type="scientific">Microvirga aerophila</name>
    <dbReference type="NCBI Taxonomy" id="670291"/>
    <lineage>
        <taxon>Bacteria</taxon>
        <taxon>Pseudomonadati</taxon>
        <taxon>Pseudomonadota</taxon>
        <taxon>Alphaproteobacteria</taxon>
        <taxon>Hyphomicrobiales</taxon>
        <taxon>Methylobacteriaceae</taxon>
        <taxon>Microvirga</taxon>
    </lineage>
</organism>
<evidence type="ECO:0000313" key="2">
    <source>
        <dbReference type="EMBL" id="GEO13157.1"/>
    </source>
</evidence>
<dbReference type="OrthoDB" id="7679074at2"/>
<gene>
    <name evidence="2" type="ORF">MAE02_08530</name>
</gene>
<reference evidence="2 3" key="1">
    <citation type="submission" date="2019-07" db="EMBL/GenBank/DDBJ databases">
        <title>Whole genome shotgun sequence of Microvirga aerophila NBRC 106136.</title>
        <authorList>
            <person name="Hosoyama A."/>
            <person name="Uohara A."/>
            <person name="Ohji S."/>
            <person name="Ichikawa N."/>
        </authorList>
    </citation>
    <scope>NUCLEOTIDE SEQUENCE [LARGE SCALE GENOMIC DNA]</scope>
    <source>
        <strain evidence="2 3">NBRC 106136</strain>
    </source>
</reference>
<protein>
    <submittedName>
        <fullName evidence="2">Uncharacterized protein</fullName>
    </submittedName>
</protein>
<proteinExistence type="predicted"/>
<name>A0A512BMQ7_9HYPH</name>
<feature type="signal peptide" evidence="1">
    <location>
        <begin position="1"/>
        <end position="20"/>
    </location>
</feature>
<accession>A0A512BMQ7</accession>
<dbReference type="AlphaFoldDB" id="A0A512BMQ7"/>
<feature type="chain" id="PRO_5022215461" evidence="1">
    <location>
        <begin position="21"/>
        <end position="130"/>
    </location>
</feature>
<dbReference type="EMBL" id="BJYU01000006">
    <property type="protein sequence ID" value="GEO13157.1"/>
    <property type="molecule type" value="Genomic_DNA"/>
</dbReference>
<comment type="caution">
    <text evidence="2">The sequence shown here is derived from an EMBL/GenBank/DDBJ whole genome shotgun (WGS) entry which is preliminary data.</text>
</comment>
<keyword evidence="3" id="KW-1185">Reference proteome</keyword>